<dbReference type="Gene3D" id="1.25.10.10">
    <property type="entry name" value="Leucine-rich Repeat Variant"/>
    <property type="match status" value="8"/>
</dbReference>
<dbReference type="InterPro" id="IPR021133">
    <property type="entry name" value="HEAT_type_2"/>
</dbReference>
<organism evidence="6 7">
    <name type="scientific">Synchytrium microbalum</name>
    <dbReference type="NCBI Taxonomy" id="1806994"/>
    <lineage>
        <taxon>Eukaryota</taxon>
        <taxon>Fungi</taxon>
        <taxon>Fungi incertae sedis</taxon>
        <taxon>Chytridiomycota</taxon>
        <taxon>Chytridiomycota incertae sedis</taxon>
        <taxon>Chytridiomycetes</taxon>
        <taxon>Synchytriales</taxon>
        <taxon>Synchytriaceae</taxon>
        <taxon>Synchytrium</taxon>
    </lineage>
</organism>
<evidence type="ECO:0000256" key="4">
    <source>
        <dbReference type="SAM" id="MobiDB-lite"/>
    </source>
</evidence>
<evidence type="ECO:0000256" key="3">
    <source>
        <dbReference type="PROSITE-ProRule" id="PRU00103"/>
    </source>
</evidence>
<feature type="repeat" description="HEAT" evidence="3">
    <location>
        <begin position="1684"/>
        <end position="1722"/>
    </location>
</feature>
<dbReference type="PROSITE" id="PS50077">
    <property type="entry name" value="HEAT_REPEAT"/>
    <property type="match status" value="4"/>
</dbReference>
<proteinExistence type="inferred from homology"/>
<keyword evidence="7" id="KW-1185">Reference proteome</keyword>
<dbReference type="GO" id="GO:0006417">
    <property type="term" value="P:regulation of translation"/>
    <property type="evidence" value="ECO:0007669"/>
    <property type="project" value="TreeGrafter"/>
</dbReference>
<evidence type="ECO:0000313" key="7">
    <source>
        <dbReference type="Proteomes" id="UP000319731"/>
    </source>
</evidence>
<dbReference type="SMART" id="SM01349">
    <property type="entry name" value="TOG"/>
    <property type="match status" value="1"/>
</dbReference>
<dbReference type="FunFam" id="1.25.10.10:FF:000096">
    <property type="entry name" value="eIF-2-alpha kinase activator gcn1"/>
    <property type="match status" value="1"/>
</dbReference>
<name>A0A507BKM7_9FUNG</name>
<protein>
    <recommendedName>
        <fullName evidence="5">TOG domain-containing protein</fullName>
    </recommendedName>
</protein>
<evidence type="ECO:0000313" key="6">
    <source>
        <dbReference type="EMBL" id="TPX30377.1"/>
    </source>
</evidence>
<comment type="similarity">
    <text evidence="1">Belongs to the GCN1 family.</text>
</comment>
<dbReference type="EMBL" id="QEAO01000073">
    <property type="protein sequence ID" value="TPX30377.1"/>
    <property type="molecule type" value="Genomic_DNA"/>
</dbReference>
<dbReference type="STRING" id="1806994.A0A507BKM7"/>
<dbReference type="PANTHER" id="PTHR23346:SF7">
    <property type="entry name" value="STALLED RIBOSOME SENSOR GCN1"/>
    <property type="match status" value="1"/>
</dbReference>
<feature type="compositionally biased region" description="Basic and acidic residues" evidence="4">
    <location>
        <begin position="819"/>
        <end position="830"/>
    </location>
</feature>
<keyword evidence="2" id="KW-0677">Repeat</keyword>
<comment type="caution">
    <text evidence="6">The sequence shown here is derived from an EMBL/GenBank/DDBJ whole genome shotgun (WGS) entry which is preliminary data.</text>
</comment>
<dbReference type="GeneID" id="42007283"/>
<dbReference type="InterPro" id="IPR057546">
    <property type="entry name" value="HEAT_GCN1"/>
</dbReference>
<feature type="compositionally biased region" description="Polar residues" evidence="4">
    <location>
        <begin position="803"/>
        <end position="818"/>
    </location>
</feature>
<evidence type="ECO:0000256" key="1">
    <source>
        <dbReference type="ARBA" id="ARBA00007366"/>
    </source>
</evidence>
<dbReference type="Pfam" id="PF24987">
    <property type="entry name" value="HEAT_EF3_N"/>
    <property type="match status" value="2"/>
</dbReference>
<feature type="region of interest" description="Disordered" evidence="4">
    <location>
        <begin position="801"/>
        <end position="855"/>
    </location>
</feature>
<evidence type="ECO:0000259" key="5">
    <source>
        <dbReference type="SMART" id="SM01349"/>
    </source>
</evidence>
<accession>A0A507BKM7</accession>
<dbReference type="GO" id="GO:0034198">
    <property type="term" value="P:cellular response to amino acid starvation"/>
    <property type="evidence" value="ECO:0007669"/>
    <property type="project" value="TreeGrafter"/>
</dbReference>
<feature type="domain" description="TOG" evidence="5">
    <location>
        <begin position="1390"/>
        <end position="1625"/>
    </location>
</feature>
<dbReference type="Proteomes" id="UP000319731">
    <property type="component" value="Unassembled WGS sequence"/>
</dbReference>
<dbReference type="PANTHER" id="PTHR23346">
    <property type="entry name" value="TRANSLATIONAL ACTIVATOR GCN1-RELATED"/>
    <property type="match status" value="1"/>
</dbReference>
<dbReference type="Pfam" id="PF12074">
    <property type="entry name" value="Gcn1_N"/>
    <property type="match status" value="1"/>
</dbReference>
<dbReference type="InterPro" id="IPR034085">
    <property type="entry name" value="TOG"/>
</dbReference>
<dbReference type="Pfam" id="PF23271">
    <property type="entry name" value="HEAT_GCN1"/>
    <property type="match status" value="1"/>
</dbReference>
<feature type="repeat" description="HEAT" evidence="3">
    <location>
        <begin position="1565"/>
        <end position="1603"/>
    </location>
</feature>
<reference evidence="6 7" key="1">
    <citation type="journal article" date="2019" name="Sci. Rep.">
        <title>Comparative genomics of chytrid fungi reveal insights into the obligate biotrophic and pathogenic lifestyle of Synchytrium endobioticum.</title>
        <authorList>
            <person name="van de Vossenberg B.T.L.H."/>
            <person name="Warris S."/>
            <person name="Nguyen H.D.T."/>
            <person name="van Gent-Pelzer M.P.E."/>
            <person name="Joly D.L."/>
            <person name="van de Geest H.C."/>
            <person name="Bonants P.J.M."/>
            <person name="Smith D.S."/>
            <person name="Levesque C.A."/>
            <person name="van der Lee T.A.J."/>
        </authorList>
    </citation>
    <scope>NUCLEOTIDE SEQUENCE [LARGE SCALE GENOMIC DNA]</scope>
    <source>
        <strain evidence="6 7">JEL517</strain>
    </source>
</reference>
<dbReference type="Pfam" id="PF25801">
    <property type="entry name" value="HEAT_GCN1_C_2"/>
    <property type="match status" value="1"/>
</dbReference>
<dbReference type="GO" id="GO:0005829">
    <property type="term" value="C:cytosol"/>
    <property type="evidence" value="ECO:0007669"/>
    <property type="project" value="TreeGrafter"/>
</dbReference>
<feature type="repeat" description="HEAT" evidence="3">
    <location>
        <begin position="2032"/>
        <end position="2069"/>
    </location>
</feature>
<dbReference type="RefSeq" id="XP_031022052.1">
    <property type="nucleotide sequence ID" value="XM_031171986.1"/>
</dbReference>
<dbReference type="InterPro" id="IPR022716">
    <property type="entry name" value="Gcn1_N"/>
</dbReference>
<sequence length="2688" mass="294719">MSRRQQPAKQAALGLEEQDEDDDLFFEQNLARQQEEELALPWTEFIEKRLYPAVSISKPRERINIWSQSVAKIKQDEPESLHLQALLEAVFASLPRYSDKESRNAVWQLVITLMSANRFSKTDQAGDPVLLMAITRMLERELKSSSLLWAPSILFAYSAFATKLMAQTPISYSLTTATKILLSQQVNLWQSLVDQPAKKFTLAATRAFRYLLRQNPQRIQPIIEFVCTNMTADSWKYCLLLDPCMRATPVMDKSLADDLLKTFAKAVNTTKSAIPDAYLESFSVFFHKHITAEMIDAELMASAEKLLLRSPEVVLKVYTHVFRHVPINASQWYIKFAESLVKHLQSSNDDVQTAAVDFISILTKKSTDSLHVVADVMIKALNSKVPNPDHRQAIVVALSSLPLSTETSIRVVQHLTSLASKETNEAVVSTILSSRMSHISFIIDNVAATKELLQAILFGMGSDKAVNRQGYLTCLESCLASRTAHVFLGDSSVKLIKEDACKTLEKVSAVGIGILDSSKKEVFTLVEGFLALSWLLQVDKENGLSWLTKAKFALDSRLYLKLDTQMPFVNCVIELCQSHYNSDDSALMTNLSNALVFCLVSTPLFRIRNATTQKVSDLCKNSVEMQIRILHLIGTGAHELLTGSNQSEEISAWNDKPAFCGNELGSLIFRALEAPFQTHSVTNKDVQAPTAQQLEKELADLLVLLCHPVITNVNGTDAWVRLTVKAGLDAMKVVEAHGPELVSSWLSLPIIPSIPAIVLASQIAPTTIFPLIIPYIRSSLAIKVGQNDYDIYQAPPDQLHAEFTSNAPTTPKASSSRSWELERQLMEAKGKKPPPKTAKSVDSKKSSERAQQLEKEAEIRQRVQLDVNSIKKAVILLGAVIEAVSGPLGGDAFEQLELWLSPILDSILSYSSDGDRAPVSKAEVVNAYFRLAETLDLHPLIPSVVAAVVLRTLNVKEGPNGIPIKWCQTEYASALSHMMTMLKKIDRFEPLEFIYVFTLLETVIMQRGRIPTLRDKQINDTIMTCADILLTHASLTTLEHVPRGEMVKCVIHLLTKYPRVHKRGREGLLTMCAAVGESMAAAKEDELETSSPVNGKSPHSRGFRDDVGVVKELVEGLVSEEAAVREACLAALTYVEVPALLEDDFDARVWTLKHDTAAEAVVQEAQSLWEEWNGEDTVKESVITHILDLTVHSTSAIRVAAGLGLRSALDVHTESLTSALEYLYKTYAEKVEILPPEFDDYGMVIPHTLNRPDQWEARFGVALALQAVAPTLNQSTLLEFFAFLISSQALGDRSDIVRKTMLQAGVEAVKGPGKESVKPLLSICDEFLSRPAGQSEEHDRMREAVVILLGTLSQHLDSSDPTIPTVVSKLIETLKTPSEIVQSAVAECLPALVKVIPGNSKDLADSLLKQMFESPKYAERRGAAYGLSGVVKGRGISALKEFGIMQSLKEAVEDKKRMERREGALFAIETLSLTLGRLFEPFIVQILPLLLVCFGDSSQDVRAATEDASRAIMSKLSAHAVKLVLPSLLNGLADRQWRAKCGSIELLGSMAFLAPKQLSLSLPTIIPRLVEVLSDTHSKVQETAKMALTHFGSVIKNPEIQALVPTILQGMVDPNNKTLTALTALLETTFVHYIDAPSLALVIPILRRGLKERSTDVRKKAAQIMGNIASLTEQKDLTPYLPVLMPGLKEVLVDPVPEARSIAAHALGSMVQKLSEDVFPGLVSELLQTLKSDTSAVDRSGAAQGLSEVLAGIGIERMEAMLPEIQLNISSPRPYVREGFMLLFIYLPLTFGEKFRPYLGSMIPALLKGLADDAEPVRDAALRSGQMVIRGYAKSAIDLLLPELERGLFDNNWRIRQSSIQLMGDLLYKVGGGNTNTDSDEEDDEDAADESDTITKSSLVEALGIHRYQTVMSSIYIIRADNIAIVRQASLHVWKSIVVNTPRTLKEIFPVMMSILINCFSSSSTERRGVAARTLGDLVQKMGETVLAQIIPILESGITDADPATRQGVCIGMTEIMAALSKTQGGEFATHIIGPIRKALVDEESEVREAAAQAFDSLHQILGARAIDEVLPSLLNDLKSGGGNTYALEALKEIMAVRSNVVFPVLAPTLMARPITSFNARALGTLITVAGSALNRRLGSIVSVLLDAVEDEDEGAAEAENTLKILLLKITTDDLPTIMTILIEGLREGSASRRQATCKALVVFFAETEADLNDDLNDWIERLIELMTDEDMVENATAALDALLKRIRKDDLDRYVSPVRRAISMACSNLDEGEIVKGFASTKGVSGILSIFLQGLSYGSADIREQSALGLGDVVTRSTPEALKPFVTQMTGPLIRVVGDRVPSGVKSAILYTLGLLLKKVPLHLKPFLPQLQRTFIKALSEPGSNIARDRAANNLSLLIPQQPRLDPLVVELTQGIRAAEDRGVKEAMWQAMYGLVKNLRAGREINESSKSGLQNLLMEAILSESTDDNVRVKASRCLGCFCEYATPAEALNIIGILGSSPALHGVVLSWKSILDECPSLIDSLSLQAQCQRALIEGLGSDKLLIGESAVKATGRFLTRDGSHGSTEGDELVPILASILTAAGKENEVRRESLVVLKKLAKKQHSKSILGNLSVLVPPVMVCVRDRIIFVKLAAERCLLHLFQLSQGENVLQGYLKTLDAANARSVGDYARRVLSKLSQDEESDDDE</sequence>
<dbReference type="Pfam" id="PF24984">
    <property type="entry name" value="HEAT_EF3_GNC1"/>
    <property type="match status" value="1"/>
</dbReference>
<feature type="compositionally biased region" description="Basic and acidic residues" evidence="4">
    <location>
        <begin position="839"/>
        <end position="855"/>
    </location>
</feature>
<dbReference type="InterPro" id="IPR016024">
    <property type="entry name" value="ARM-type_fold"/>
</dbReference>
<feature type="repeat" description="HEAT" evidence="3">
    <location>
        <begin position="1642"/>
        <end position="1680"/>
    </location>
</feature>
<gene>
    <name evidence="6" type="ORF">SmJEL517_g06060</name>
</gene>
<dbReference type="GO" id="GO:0019887">
    <property type="term" value="F:protein kinase regulator activity"/>
    <property type="evidence" value="ECO:0007669"/>
    <property type="project" value="TreeGrafter"/>
</dbReference>
<dbReference type="OrthoDB" id="5148094at2759"/>
<dbReference type="InterPro" id="IPR011989">
    <property type="entry name" value="ARM-like"/>
</dbReference>
<dbReference type="Pfam" id="PF24993">
    <property type="entry name" value="GNC1_N"/>
    <property type="match status" value="1"/>
</dbReference>
<dbReference type="InterPro" id="IPR056810">
    <property type="entry name" value="GNC1-like_N"/>
</dbReference>
<evidence type="ECO:0000256" key="2">
    <source>
        <dbReference type="ARBA" id="ARBA00022737"/>
    </source>
</evidence>
<dbReference type="SUPFAM" id="SSF48371">
    <property type="entry name" value="ARM repeat"/>
    <property type="match status" value="4"/>
</dbReference>